<feature type="compositionally biased region" description="Polar residues" evidence="1">
    <location>
        <begin position="45"/>
        <end position="58"/>
    </location>
</feature>
<reference evidence="2 3" key="1">
    <citation type="submission" date="2016-04" db="EMBL/GenBank/DDBJ databases">
        <title>Evolutionary innovation and constraint leading to complex multicellularity in the Ascomycota.</title>
        <authorList>
            <person name="Cisse O."/>
            <person name="Nguyen A."/>
            <person name="Hewitt D.A."/>
            <person name="Jedd G."/>
            <person name="Stajich J.E."/>
        </authorList>
    </citation>
    <scope>NUCLEOTIDE SEQUENCE [LARGE SCALE GENOMIC DNA]</scope>
    <source>
        <strain evidence="2 3">DAH-3</strain>
    </source>
</reference>
<comment type="caution">
    <text evidence="2">The sequence shown here is derived from an EMBL/GenBank/DDBJ whole genome shotgun (WGS) entry which is preliminary data.</text>
</comment>
<dbReference type="GO" id="GO:0005730">
    <property type="term" value="C:nucleolus"/>
    <property type="evidence" value="ECO:0007669"/>
    <property type="project" value="TreeGrafter"/>
</dbReference>
<dbReference type="Pfam" id="PF08555">
    <property type="entry name" value="FAM32A"/>
    <property type="match status" value="1"/>
</dbReference>
<dbReference type="OMA" id="QLSEHHD"/>
<accession>A0A1U7LMT6</accession>
<dbReference type="InterPro" id="IPR013865">
    <property type="entry name" value="FAM32A"/>
</dbReference>
<name>A0A1U7LMT6_NEOID</name>
<feature type="region of interest" description="Disordered" evidence="1">
    <location>
        <begin position="1"/>
        <end position="61"/>
    </location>
</feature>
<evidence type="ECO:0000313" key="2">
    <source>
        <dbReference type="EMBL" id="OLL23893.1"/>
    </source>
</evidence>
<dbReference type="STRING" id="1198029.A0A1U7LMT6"/>
<dbReference type="OrthoDB" id="205403at2759"/>
<sequence length="113" mass="12687">MAEDEYVSSRGGLKLKGGTGGRVEKKKKKKPSPSSPSAFPEKTIKPSSLQQENTTQATPIIVKTDAEKKFELIRRQRMDERLKDISSKSHKERVSDLNKYLGSLSDHMDLPKT</sequence>
<dbReference type="Proteomes" id="UP000186594">
    <property type="component" value="Unassembled WGS sequence"/>
</dbReference>
<dbReference type="EMBL" id="LXFE01001124">
    <property type="protein sequence ID" value="OLL23893.1"/>
    <property type="molecule type" value="Genomic_DNA"/>
</dbReference>
<keyword evidence="3" id="KW-1185">Reference proteome</keyword>
<dbReference type="AlphaFoldDB" id="A0A1U7LMT6"/>
<protein>
    <submittedName>
        <fullName evidence="2">Protein FAM32A</fullName>
    </submittedName>
</protein>
<evidence type="ECO:0000313" key="3">
    <source>
        <dbReference type="Proteomes" id="UP000186594"/>
    </source>
</evidence>
<organism evidence="2 3">
    <name type="scientific">Neolecta irregularis (strain DAH-3)</name>
    <dbReference type="NCBI Taxonomy" id="1198029"/>
    <lineage>
        <taxon>Eukaryota</taxon>
        <taxon>Fungi</taxon>
        <taxon>Dikarya</taxon>
        <taxon>Ascomycota</taxon>
        <taxon>Taphrinomycotina</taxon>
        <taxon>Neolectales</taxon>
        <taxon>Neolectaceae</taxon>
        <taxon>Neolecta</taxon>
    </lineage>
</organism>
<dbReference type="PANTHER" id="PTHR13282:SF6">
    <property type="entry name" value="PROTEIN FAM32A"/>
    <property type="match status" value="1"/>
</dbReference>
<gene>
    <name evidence="2" type="ORF">NEOLI_004620</name>
</gene>
<evidence type="ECO:0000256" key="1">
    <source>
        <dbReference type="SAM" id="MobiDB-lite"/>
    </source>
</evidence>
<dbReference type="PANTHER" id="PTHR13282">
    <property type="entry name" value="PROTEIN FAM32A"/>
    <property type="match status" value="1"/>
</dbReference>
<proteinExistence type="predicted"/>